<protein>
    <submittedName>
        <fullName evidence="1">Uncharacterized protein</fullName>
    </submittedName>
</protein>
<organism evidence="1 2">
    <name type="scientific">Virgisporangium ochraceum</name>
    <dbReference type="NCBI Taxonomy" id="65505"/>
    <lineage>
        <taxon>Bacteria</taxon>
        <taxon>Bacillati</taxon>
        <taxon>Actinomycetota</taxon>
        <taxon>Actinomycetes</taxon>
        <taxon>Micromonosporales</taxon>
        <taxon>Micromonosporaceae</taxon>
        <taxon>Virgisporangium</taxon>
    </lineage>
</organism>
<accession>A0A8J4A292</accession>
<dbReference type="AlphaFoldDB" id="A0A8J4A292"/>
<dbReference type="EMBL" id="BOPH01000105">
    <property type="protein sequence ID" value="GIJ72833.1"/>
    <property type="molecule type" value="Genomic_DNA"/>
</dbReference>
<evidence type="ECO:0000313" key="2">
    <source>
        <dbReference type="Proteomes" id="UP000635606"/>
    </source>
</evidence>
<dbReference type="RefSeq" id="WP_275423796.1">
    <property type="nucleotide sequence ID" value="NZ_BOPH01000105.1"/>
</dbReference>
<proteinExistence type="predicted"/>
<comment type="caution">
    <text evidence="1">The sequence shown here is derived from an EMBL/GenBank/DDBJ whole genome shotgun (WGS) entry which is preliminary data.</text>
</comment>
<name>A0A8J4A292_9ACTN</name>
<gene>
    <name evidence="1" type="ORF">Voc01_077500</name>
</gene>
<dbReference type="InterPro" id="IPR036890">
    <property type="entry name" value="HATPase_C_sf"/>
</dbReference>
<dbReference type="Proteomes" id="UP000635606">
    <property type="component" value="Unassembled WGS sequence"/>
</dbReference>
<sequence>MEITDGGVGDAAVSVGTGLRGLADRVEALDGTLHVGDTPAGGTR</sequence>
<dbReference type="Gene3D" id="3.30.565.10">
    <property type="entry name" value="Histidine kinase-like ATPase, C-terminal domain"/>
    <property type="match status" value="1"/>
</dbReference>
<evidence type="ECO:0000313" key="1">
    <source>
        <dbReference type="EMBL" id="GIJ72833.1"/>
    </source>
</evidence>
<reference evidence="1" key="1">
    <citation type="submission" date="2021-01" db="EMBL/GenBank/DDBJ databases">
        <title>Whole genome shotgun sequence of Virgisporangium ochraceum NBRC 16418.</title>
        <authorList>
            <person name="Komaki H."/>
            <person name="Tamura T."/>
        </authorList>
    </citation>
    <scope>NUCLEOTIDE SEQUENCE</scope>
    <source>
        <strain evidence="1">NBRC 16418</strain>
    </source>
</reference>
<keyword evidence="2" id="KW-1185">Reference proteome</keyword>